<dbReference type="Pfam" id="PF02361">
    <property type="entry name" value="CbiQ"/>
    <property type="match status" value="1"/>
</dbReference>
<feature type="transmembrane region" description="Helical" evidence="5">
    <location>
        <begin position="67"/>
        <end position="88"/>
    </location>
</feature>
<dbReference type="Proteomes" id="UP000677457">
    <property type="component" value="Unassembled WGS sequence"/>
</dbReference>
<feature type="transmembrane region" description="Helical" evidence="5">
    <location>
        <begin position="28"/>
        <end position="55"/>
    </location>
</feature>
<comment type="caution">
    <text evidence="6">The sequence shown here is derived from an EMBL/GenBank/DDBJ whole genome shotgun (WGS) entry which is preliminary data.</text>
</comment>
<evidence type="ECO:0000256" key="2">
    <source>
        <dbReference type="ARBA" id="ARBA00022692"/>
    </source>
</evidence>
<dbReference type="RefSeq" id="WP_016813909.1">
    <property type="nucleotide sequence ID" value="NZ_BOQM01000060.1"/>
</dbReference>
<dbReference type="PANTHER" id="PTHR33514">
    <property type="entry name" value="PROTEIN ABCI12, CHLOROPLASTIC"/>
    <property type="match status" value="1"/>
</dbReference>
<comment type="subcellular location">
    <subcellularLocation>
        <location evidence="1">Membrane</location>
        <topology evidence="1">Multi-pass membrane protein</topology>
    </subcellularLocation>
</comment>
<sequence>MSAPALPELRAHTLDAQRQWRVDPRTKILLVLACSITVMSPGGLRFIPVVLILAIGMAVSERAWPRALGLPATVTVMWVLGWLLPLWWANAFTAIVALACTYLIRFVATIGVGMHLIATTSPMQLAAAFRAWRIPRPISVTLAVMLRFFPVVSSEAASVLDAMRLRGLAGTSGLLRHPVLTLERFTVPMIAASLRASEDLSAAAILRGLGSYRTPTAMHPPRFGPADLALVISAAVLTSAALVVPSPLT</sequence>
<evidence type="ECO:0000256" key="5">
    <source>
        <dbReference type="SAM" id="Phobius"/>
    </source>
</evidence>
<protein>
    <submittedName>
        <fullName evidence="6">Cobalt ABC transporter permease</fullName>
    </submittedName>
</protein>
<keyword evidence="7" id="KW-1185">Reference proteome</keyword>
<evidence type="ECO:0000256" key="1">
    <source>
        <dbReference type="ARBA" id="ARBA00004141"/>
    </source>
</evidence>
<evidence type="ECO:0000313" key="6">
    <source>
        <dbReference type="EMBL" id="GIM88103.1"/>
    </source>
</evidence>
<name>A0ABQ4JZ13_SALAC</name>
<organism evidence="6 7">
    <name type="scientific">Salinispora arenicola</name>
    <dbReference type="NCBI Taxonomy" id="168697"/>
    <lineage>
        <taxon>Bacteria</taxon>
        <taxon>Bacillati</taxon>
        <taxon>Actinomycetota</taxon>
        <taxon>Actinomycetes</taxon>
        <taxon>Micromonosporales</taxon>
        <taxon>Micromonosporaceae</taxon>
        <taxon>Salinispora</taxon>
    </lineage>
</organism>
<evidence type="ECO:0000256" key="3">
    <source>
        <dbReference type="ARBA" id="ARBA00022989"/>
    </source>
</evidence>
<keyword evidence="2 5" id="KW-0812">Transmembrane</keyword>
<dbReference type="CDD" id="cd16914">
    <property type="entry name" value="EcfT"/>
    <property type="match status" value="1"/>
</dbReference>
<reference evidence="6 7" key="1">
    <citation type="submission" date="2021-03" db="EMBL/GenBank/DDBJ databases">
        <title>Whole genome shotgun sequence of Salinispora arenicola NBRC 105043.</title>
        <authorList>
            <person name="Komaki H."/>
            <person name="Tamura T."/>
        </authorList>
    </citation>
    <scope>NUCLEOTIDE SEQUENCE [LARGE SCALE GENOMIC DNA]</scope>
    <source>
        <strain evidence="6 7">NBRC 105043</strain>
    </source>
</reference>
<dbReference type="InterPro" id="IPR003339">
    <property type="entry name" value="ABC/ECF_trnsptr_transmembrane"/>
</dbReference>
<dbReference type="EMBL" id="BOQM01000060">
    <property type="protein sequence ID" value="GIM88103.1"/>
    <property type="molecule type" value="Genomic_DNA"/>
</dbReference>
<evidence type="ECO:0000313" key="7">
    <source>
        <dbReference type="Proteomes" id="UP000677457"/>
    </source>
</evidence>
<keyword evidence="3 5" id="KW-1133">Transmembrane helix</keyword>
<gene>
    <name evidence="6" type="ORF">Sar04_48390</name>
</gene>
<feature type="transmembrane region" description="Helical" evidence="5">
    <location>
        <begin position="94"/>
        <end position="117"/>
    </location>
</feature>
<dbReference type="GeneID" id="93771104"/>
<dbReference type="PANTHER" id="PTHR33514:SF13">
    <property type="entry name" value="PROTEIN ABCI12, CHLOROPLASTIC"/>
    <property type="match status" value="1"/>
</dbReference>
<accession>A0ABQ4JZ13</accession>
<keyword evidence="4 5" id="KW-0472">Membrane</keyword>
<evidence type="ECO:0000256" key="4">
    <source>
        <dbReference type="ARBA" id="ARBA00023136"/>
    </source>
</evidence>
<proteinExistence type="predicted"/>